<dbReference type="InterPro" id="IPR010482">
    <property type="entry name" value="TECPR1-like_DysF"/>
</dbReference>
<dbReference type="AlphaFoldDB" id="A0A3N4KGL5"/>
<keyword evidence="4 6" id="KW-0472">Membrane</keyword>
<dbReference type="EMBL" id="ML119149">
    <property type="protein sequence ID" value="RPB09683.1"/>
    <property type="molecule type" value="Genomic_DNA"/>
</dbReference>
<feature type="region of interest" description="Disordered" evidence="5">
    <location>
        <begin position="1"/>
        <end position="25"/>
    </location>
</feature>
<feature type="domain" description="Peroxin/Ferlin" evidence="7">
    <location>
        <begin position="342"/>
        <end position="411"/>
    </location>
</feature>
<dbReference type="GO" id="GO:0012505">
    <property type="term" value="C:endomembrane system"/>
    <property type="evidence" value="ECO:0007669"/>
    <property type="project" value="UniProtKB-SubCell"/>
</dbReference>
<dbReference type="OrthoDB" id="5586090at2759"/>
<evidence type="ECO:0000313" key="9">
    <source>
        <dbReference type="Proteomes" id="UP000277580"/>
    </source>
</evidence>
<feature type="region of interest" description="Disordered" evidence="5">
    <location>
        <begin position="268"/>
        <end position="336"/>
    </location>
</feature>
<feature type="transmembrane region" description="Helical" evidence="6">
    <location>
        <begin position="191"/>
        <end position="208"/>
    </location>
</feature>
<feature type="compositionally biased region" description="Polar residues" evidence="5">
    <location>
        <begin position="11"/>
        <end position="25"/>
    </location>
</feature>
<dbReference type="GO" id="GO:0005778">
    <property type="term" value="C:peroxisomal membrane"/>
    <property type="evidence" value="ECO:0007669"/>
    <property type="project" value="UniProtKB-ARBA"/>
</dbReference>
<dbReference type="GO" id="GO:0007031">
    <property type="term" value="P:peroxisome organization"/>
    <property type="evidence" value="ECO:0007669"/>
    <property type="project" value="TreeGrafter"/>
</dbReference>
<evidence type="ECO:0000256" key="1">
    <source>
        <dbReference type="ARBA" id="ARBA00004127"/>
    </source>
</evidence>
<keyword evidence="9" id="KW-1185">Reference proteome</keyword>
<comment type="subcellular location">
    <subcellularLocation>
        <location evidence="1">Endomembrane system</location>
        <topology evidence="1">Multi-pass membrane protein</topology>
    </subcellularLocation>
</comment>
<dbReference type="InterPro" id="IPR052646">
    <property type="entry name" value="Peroxisomal_PEX28-32"/>
</dbReference>
<feature type="transmembrane region" description="Helical" evidence="6">
    <location>
        <begin position="117"/>
        <end position="137"/>
    </location>
</feature>
<evidence type="ECO:0000256" key="4">
    <source>
        <dbReference type="ARBA" id="ARBA00023136"/>
    </source>
</evidence>
<dbReference type="PANTHER" id="PTHR31679">
    <property type="entry name" value="PEROXISOMAL MEMBRANE PROTEIN PEX30-RELATED"/>
    <property type="match status" value="1"/>
</dbReference>
<keyword evidence="3 6" id="KW-1133">Transmembrane helix</keyword>
<dbReference type="InterPro" id="IPR006614">
    <property type="entry name" value="Peroxin/Ferlin"/>
</dbReference>
<proteinExistence type="predicted"/>
<gene>
    <name evidence="8" type="ORF">P167DRAFT_291865</name>
</gene>
<dbReference type="PANTHER" id="PTHR31679:SF2">
    <property type="entry name" value="PEROXISOMAL MEMBRANE PROTEIN PEX30-RELATED"/>
    <property type="match status" value="1"/>
</dbReference>
<dbReference type="STRING" id="1392247.A0A3N4KGL5"/>
<evidence type="ECO:0000256" key="6">
    <source>
        <dbReference type="SAM" id="Phobius"/>
    </source>
</evidence>
<dbReference type="Pfam" id="PF06398">
    <property type="entry name" value="Pex24p"/>
    <property type="match status" value="1"/>
</dbReference>
<evidence type="ECO:0000256" key="2">
    <source>
        <dbReference type="ARBA" id="ARBA00022692"/>
    </source>
</evidence>
<evidence type="ECO:0000256" key="5">
    <source>
        <dbReference type="SAM" id="MobiDB-lite"/>
    </source>
</evidence>
<feature type="compositionally biased region" description="Low complexity" evidence="5">
    <location>
        <begin position="282"/>
        <end position="299"/>
    </location>
</feature>
<dbReference type="SMART" id="SM00693">
    <property type="entry name" value="DysFN"/>
    <property type="match status" value="1"/>
</dbReference>
<evidence type="ECO:0000313" key="8">
    <source>
        <dbReference type="EMBL" id="RPB09683.1"/>
    </source>
</evidence>
<reference evidence="8 9" key="1">
    <citation type="journal article" date="2018" name="Nat. Ecol. Evol.">
        <title>Pezizomycetes genomes reveal the molecular basis of ectomycorrhizal truffle lifestyle.</title>
        <authorList>
            <person name="Murat C."/>
            <person name="Payen T."/>
            <person name="Noel B."/>
            <person name="Kuo A."/>
            <person name="Morin E."/>
            <person name="Chen J."/>
            <person name="Kohler A."/>
            <person name="Krizsan K."/>
            <person name="Balestrini R."/>
            <person name="Da Silva C."/>
            <person name="Montanini B."/>
            <person name="Hainaut M."/>
            <person name="Levati E."/>
            <person name="Barry K.W."/>
            <person name="Belfiori B."/>
            <person name="Cichocki N."/>
            <person name="Clum A."/>
            <person name="Dockter R.B."/>
            <person name="Fauchery L."/>
            <person name="Guy J."/>
            <person name="Iotti M."/>
            <person name="Le Tacon F."/>
            <person name="Lindquist E.A."/>
            <person name="Lipzen A."/>
            <person name="Malagnac F."/>
            <person name="Mello A."/>
            <person name="Molinier V."/>
            <person name="Miyauchi S."/>
            <person name="Poulain J."/>
            <person name="Riccioni C."/>
            <person name="Rubini A."/>
            <person name="Sitrit Y."/>
            <person name="Splivallo R."/>
            <person name="Traeger S."/>
            <person name="Wang M."/>
            <person name="Zifcakova L."/>
            <person name="Wipf D."/>
            <person name="Zambonelli A."/>
            <person name="Paolocci F."/>
            <person name="Nowrousian M."/>
            <person name="Ottonello S."/>
            <person name="Baldrian P."/>
            <person name="Spatafora J.W."/>
            <person name="Henrissat B."/>
            <person name="Nagy L.G."/>
            <person name="Aury J.M."/>
            <person name="Wincker P."/>
            <person name="Grigoriev I.V."/>
            <person name="Bonfante P."/>
            <person name="Martin F.M."/>
        </authorList>
    </citation>
    <scope>NUCLEOTIDE SEQUENCE [LARGE SCALE GENOMIC DNA]</scope>
    <source>
        <strain evidence="8 9">CCBAS932</strain>
    </source>
</reference>
<keyword evidence="2 6" id="KW-0812">Transmembrane</keyword>
<dbReference type="FunCoup" id="A0A3N4KGL5">
    <property type="interactions" value="59"/>
</dbReference>
<accession>A0A3N4KGL5</accession>
<sequence>MSDEPAHVANGNGTTATHHSDYHIQSTDPNPPTIASFAPISSSPASRSRFQVHQKSPLLVATPPQVTRALSQSYPYVKAANYVLGLLTWTTPDPWESFLVVAAFWAAALYGDVVLRFAGNVFIVVVLILGMFLRRYYDEPTSTTLDEILETLNTLTTRMNIFFDPFLQLTRWLSTTKTATTATTRPALTTLFTRILLTTPLWLALSVYPTRIITARRIVLLMGTLVLSWHSRPAKVSRTVLWRSQLIRLVCSRLTGLSLMPPPVIPALPPRHVSPSDLKHANGSSNGNGSSSSSSSTTTHKSHPTATSPGTHIAAAPRGNPDNIHPEVSTPLTASTAGASPGVKFTFAIYENQRRWLGVGWTSSLFAYERAPFTDEHLQPAPAPAEFVLPVTGRGSGVRWRWVPGEDWRVEGANGGGGGGKKQEVKDKVGLSGESGEGWVYYDNKWRDGRRGVDGWGKYTRRRKWYRNAELVEDMEDADAAEMPPAEVKVMGRENPEVVVTGVEGEVVKK</sequence>
<organism evidence="8 9">
    <name type="scientific">Morchella conica CCBAS932</name>
    <dbReference type="NCBI Taxonomy" id="1392247"/>
    <lineage>
        <taxon>Eukaryota</taxon>
        <taxon>Fungi</taxon>
        <taxon>Dikarya</taxon>
        <taxon>Ascomycota</taxon>
        <taxon>Pezizomycotina</taxon>
        <taxon>Pezizomycetes</taxon>
        <taxon>Pezizales</taxon>
        <taxon>Morchellaceae</taxon>
        <taxon>Morchella</taxon>
    </lineage>
</organism>
<name>A0A3N4KGL5_9PEZI</name>
<evidence type="ECO:0000256" key="3">
    <source>
        <dbReference type="ARBA" id="ARBA00022989"/>
    </source>
</evidence>
<protein>
    <submittedName>
        <fullName evidence="8">Integral peroxisomal membrane peroxin</fullName>
    </submittedName>
</protein>
<evidence type="ECO:0000259" key="7">
    <source>
        <dbReference type="SMART" id="SM00693"/>
    </source>
</evidence>
<dbReference type="InParanoid" id="A0A3N4KGL5"/>
<dbReference type="Proteomes" id="UP000277580">
    <property type="component" value="Unassembled WGS sequence"/>
</dbReference>